<accession>A0AAD9WRJ9</accession>
<comment type="caution">
    <text evidence="2">The sequence shown here is derived from an EMBL/GenBank/DDBJ whole genome shotgun (WGS) entry which is preliminary data.</text>
</comment>
<dbReference type="EMBL" id="JANJYI010000007">
    <property type="protein sequence ID" value="KAK2640786.1"/>
    <property type="molecule type" value="Genomic_DNA"/>
</dbReference>
<dbReference type="GO" id="GO:0009535">
    <property type="term" value="C:chloroplast thylakoid membrane"/>
    <property type="evidence" value="ECO:0007669"/>
    <property type="project" value="TreeGrafter"/>
</dbReference>
<dbReference type="GO" id="GO:0010027">
    <property type="term" value="P:thylakoid membrane organization"/>
    <property type="evidence" value="ECO:0007669"/>
    <property type="project" value="InterPro"/>
</dbReference>
<gene>
    <name evidence="2" type="ORF">Ddye_022549</name>
</gene>
<sequence>MSRASATLSSSIQSKTQFGSFSNHSISVSVHHRSSDLKVKSIRFGGAIPPQRIALQCNSSSTPGPPSGSGDGDSRSVLDAFFLGKALAEALNERVESAVGEFLSTVGRLQAEQRKQVQEFQEDVFERAKKAKDQAVREAMEARGLVPKSTVVNTASATVGPSSTISPSTSSRVAPVSSSSLSDPITPDAETDPDSTDKGPVLGFSNEE</sequence>
<evidence type="ECO:0000256" key="1">
    <source>
        <dbReference type="SAM" id="MobiDB-lite"/>
    </source>
</evidence>
<evidence type="ECO:0000313" key="2">
    <source>
        <dbReference type="EMBL" id="KAK2640786.1"/>
    </source>
</evidence>
<dbReference type="AlphaFoldDB" id="A0AAD9WRJ9"/>
<evidence type="ECO:0000313" key="3">
    <source>
        <dbReference type="Proteomes" id="UP001280121"/>
    </source>
</evidence>
<proteinExistence type="predicted"/>
<dbReference type="InterPro" id="IPR040003">
    <property type="entry name" value="PG18-like"/>
</dbReference>
<dbReference type="PANTHER" id="PTHR35745:SF1">
    <property type="entry name" value="OS04G0513000 PROTEIN"/>
    <property type="match status" value="1"/>
</dbReference>
<feature type="compositionally biased region" description="Low complexity" evidence="1">
    <location>
        <begin position="161"/>
        <end position="182"/>
    </location>
</feature>
<protein>
    <submittedName>
        <fullName evidence="2">Uncharacterized protein</fullName>
    </submittedName>
</protein>
<dbReference type="Proteomes" id="UP001280121">
    <property type="component" value="Unassembled WGS sequence"/>
</dbReference>
<organism evidence="2 3">
    <name type="scientific">Dipteronia dyeriana</name>
    <dbReference type="NCBI Taxonomy" id="168575"/>
    <lineage>
        <taxon>Eukaryota</taxon>
        <taxon>Viridiplantae</taxon>
        <taxon>Streptophyta</taxon>
        <taxon>Embryophyta</taxon>
        <taxon>Tracheophyta</taxon>
        <taxon>Spermatophyta</taxon>
        <taxon>Magnoliopsida</taxon>
        <taxon>eudicotyledons</taxon>
        <taxon>Gunneridae</taxon>
        <taxon>Pentapetalae</taxon>
        <taxon>rosids</taxon>
        <taxon>malvids</taxon>
        <taxon>Sapindales</taxon>
        <taxon>Sapindaceae</taxon>
        <taxon>Hippocastanoideae</taxon>
        <taxon>Acereae</taxon>
        <taxon>Dipteronia</taxon>
    </lineage>
</organism>
<keyword evidence="3" id="KW-1185">Reference proteome</keyword>
<dbReference type="PANTHER" id="PTHR35745">
    <property type="entry name" value="BNACNNG14650D PROTEIN"/>
    <property type="match status" value="1"/>
</dbReference>
<name>A0AAD9WRJ9_9ROSI</name>
<reference evidence="2" key="1">
    <citation type="journal article" date="2023" name="Plant J.">
        <title>Genome sequences and population genomics provide insights into the demographic history, inbreeding, and mutation load of two 'living fossil' tree species of Dipteronia.</title>
        <authorList>
            <person name="Feng Y."/>
            <person name="Comes H.P."/>
            <person name="Chen J."/>
            <person name="Zhu S."/>
            <person name="Lu R."/>
            <person name="Zhang X."/>
            <person name="Li P."/>
            <person name="Qiu J."/>
            <person name="Olsen K.M."/>
            <person name="Qiu Y."/>
        </authorList>
    </citation>
    <scope>NUCLEOTIDE SEQUENCE</scope>
    <source>
        <strain evidence="2">KIB01</strain>
    </source>
</reference>
<dbReference type="Pfam" id="PF20711">
    <property type="entry name" value="DUF6825"/>
    <property type="match status" value="1"/>
</dbReference>
<feature type="region of interest" description="Disordered" evidence="1">
    <location>
        <begin position="154"/>
        <end position="208"/>
    </location>
</feature>